<evidence type="ECO:0000256" key="1">
    <source>
        <dbReference type="SAM" id="Phobius"/>
    </source>
</evidence>
<keyword evidence="4" id="KW-1185">Reference proteome</keyword>
<organism evidence="3 4">
    <name type="scientific">Dyella ginsengisoli</name>
    <dbReference type="NCBI Taxonomy" id="363848"/>
    <lineage>
        <taxon>Bacteria</taxon>
        <taxon>Pseudomonadati</taxon>
        <taxon>Pseudomonadota</taxon>
        <taxon>Gammaproteobacteria</taxon>
        <taxon>Lysobacterales</taxon>
        <taxon>Rhodanobacteraceae</taxon>
        <taxon>Dyella</taxon>
    </lineage>
</organism>
<reference evidence="3 4" key="1">
    <citation type="submission" date="2020-10" db="EMBL/GenBank/DDBJ databases">
        <title>Phylogeny of dyella-like bacteria.</title>
        <authorList>
            <person name="Fu J."/>
        </authorList>
    </citation>
    <scope>NUCLEOTIDE SEQUENCE [LARGE SCALE GENOMIC DNA]</scope>
    <source>
        <strain evidence="3 4">Gsoil3046</strain>
    </source>
</reference>
<dbReference type="GO" id="GO:0034220">
    <property type="term" value="P:monoatomic ion transmembrane transport"/>
    <property type="evidence" value="ECO:0007669"/>
    <property type="project" value="UniProtKB-KW"/>
</dbReference>
<keyword evidence="1" id="KW-0472">Membrane</keyword>
<dbReference type="Proteomes" id="UP001620460">
    <property type="component" value="Unassembled WGS sequence"/>
</dbReference>
<protein>
    <submittedName>
        <fullName evidence="3">Two pore domain potassium channel family protein</fullName>
    </submittedName>
</protein>
<feature type="transmembrane region" description="Helical" evidence="1">
    <location>
        <begin position="31"/>
        <end position="52"/>
    </location>
</feature>
<evidence type="ECO:0000313" key="3">
    <source>
        <dbReference type="EMBL" id="MFK2903703.1"/>
    </source>
</evidence>
<evidence type="ECO:0000313" key="4">
    <source>
        <dbReference type="Proteomes" id="UP001620460"/>
    </source>
</evidence>
<keyword evidence="3" id="KW-0813">Transport</keyword>
<accession>A0ABW8JRD6</accession>
<dbReference type="RefSeq" id="WP_404631495.1">
    <property type="nucleotide sequence ID" value="NZ_JADIKM010000002.1"/>
</dbReference>
<feature type="domain" description="Potassium channel" evidence="2">
    <location>
        <begin position="86"/>
        <end position="162"/>
    </location>
</feature>
<dbReference type="Pfam" id="PF07885">
    <property type="entry name" value="Ion_trans_2"/>
    <property type="match status" value="1"/>
</dbReference>
<keyword evidence="1" id="KW-1133">Transmembrane helix</keyword>
<keyword evidence="3" id="KW-0407">Ion channel</keyword>
<dbReference type="InterPro" id="IPR013099">
    <property type="entry name" value="K_chnl_dom"/>
</dbReference>
<proteinExistence type="predicted"/>
<evidence type="ECO:0000259" key="2">
    <source>
        <dbReference type="Pfam" id="PF07885"/>
    </source>
</evidence>
<feature type="transmembrane region" description="Helical" evidence="1">
    <location>
        <begin position="73"/>
        <end position="99"/>
    </location>
</feature>
<dbReference type="EMBL" id="JADIKM010000002">
    <property type="protein sequence ID" value="MFK2903703.1"/>
    <property type="molecule type" value="Genomic_DNA"/>
</dbReference>
<comment type="caution">
    <text evidence="3">The sequence shown here is derived from an EMBL/GenBank/DDBJ whole genome shotgun (WGS) entry which is preliminary data.</text>
</comment>
<keyword evidence="1" id="KW-0812">Transmembrane</keyword>
<dbReference type="Gene3D" id="1.10.287.70">
    <property type="match status" value="1"/>
</dbReference>
<feature type="transmembrane region" description="Helical" evidence="1">
    <location>
        <begin position="144"/>
        <end position="166"/>
    </location>
</feature>
<gene>
    <name evidence="3" type="ORF">ISP17_06995</name>
</gene>
<dbReference type="SUPFAM" id="SSF81324">
    <property type="entry name" value="Voltage-gated potassium channels"/>
    <property type="match status" value="1"/>
</dbReference>
<name>A0ABW8JRD6_9GAMM</name>
<keyword evidence="3" id="KW-0406">Ion transport</keyword>
<sequence length="175" mass="19179">MSLRLALHASFPSSLAPLSAGGVYGHWGVNLTVVVVTTLAVAICVILHYEVLSALSRGLGRLERTDGGHQRRRVLYGIFGVLSVHVVEIWVFGGVFFLLQWLGPLFGEVRGIAPDSLVDHVYFSAVTFTTVGFGDVIPAGPVRFLAGTEALCGFVLITWSASFTYLEMHRFWRRD</sequence>